<name>A0AAW8QA99_VIBPH</name>
<dbReference type="GO" id="GO:0003676">
    <property type="term" value="F:nucleic acid binding"/>
    <property type="evidence" value="ECO:0007669"/>
    <property type="project" value="InterPro"/>
</dbReference>
<dbReference type="GO" id="GO:0004519">
    <property type="term" value="F:endonuclease activity"/>
    <property type="evidence" value="ECO:0007669"/>
    <property type="project" value="UniProtKB-KW"/>
</dbReference>
<evidence type="ECO:0000259" key="1">
    <source>
        <dbReference type="Pfam" id="PF01844"/>
    </source>
</evidence>
<accession>A0AAW8QA99</accession>
<dbReference type="InterPro" id="IPR003615">
    <property type="entry name" value="HNH_nuc"/>
</dbReference>
<gene>
    <name evidence="2" type="ORF">QX249_28935</name>
</gene>
<sequence>MQIWRLVAHHKESQKALERTIEIGRIAIGWSSIGDISELAPSNSTEIANKLKTIQPDVNNSMMAGPSLWNLYAEVELGDQVIVTANGKRKCVFEITGPYIFDSENSIIGYSHQRQAALTDIDPEALWEASEFNVAKGENVRWTLAKCKGTKKSNAIVHFEGKRYSVTSTAIERDRSAREKCIRHFGCSCQVCGMNFQNLYGDIGRDYIHVHHRVDLAHSDGEHIINPETDLVPLCPNCHAMIHTDKPAMSVEKLKEIYNRNYA</sequence>
<feature type="domain" description="HNH" evidence="1">
    <location>
        <begin position="189"/>
        <end position="244"/>
    </location>
</feature>
<dbReference type="Proteomes" id="UP001253193">
    <property type="component" value="Unassembled WGS sequence"/>
</dbReference>
<evidence type="ECO:0000313" key="2">
    <source>
        <dbReference type="EMBL" id="MDS1824639.1"/>
    </source>
</evidence>
<dbReference type="CDD" id="cd00085">
    <property type="entry name" value="HNHc"/>
    <property type="match status" value="1"/>
</dbReference>
<reference evidence="2" key="1">
    <citation type="submission" date="2023-06" db="EMBL/GenBank/DDBJ databases">
        <title>Genomic Diversity of Vibrio spp. and Metagenomic Analysis of Pathogens in Florida Gulf Coastal Waters Following Hurricane Ian.</title>
        <authorList>
            <person name="Brumfield K.D."/>
        </authorList>
    </citation>
    <scope>NUCLEOTIDE SEQUENCE</scope>
    <source>
        <strain evidence="2">WBS2B-138</strain>
    </source>
</reference>
<dbReference type="EMBL" id="JAUHGG010000050">
    <property type="protein sequence ID" value="MDS1824639.1"/>
    <property type="molecule type" value="Genomic_DNA"/>
</dbReference>
<keyword evidence="2" id="KW-0540">Nuclease</keyword>
<keyword evidence="2" id="KW-0378">Hydrolase</keyword>
<dbReference type="InterPro" id="IPR002711">
    <property type="entry name" value="HNH"/>
</dbReference>
<evidence type="ECO:0000313" key="3">
    <source>
        <dbReference type="Proteomes" id="UP001253193"/>
    </source>
</evidence>
<protein>
    <submittedName>
        <fullName evidence="2">HNH endonuclease</fullName>
    </submittedName>
</protein>
<dbReference type="Gene3D" id="1.10.30.50">
    <property type="match status" value="1"/>
</dbReference>
<dbReference type="GO" id="GO:0008270">
    <property type="term" value="F:zinc ion binding"/>
    <property type="evidence" value="ECO:0007669"/>
    <property type="project" value="InterPro"/>
</dbReference>
<proteinExistence type="predicted"/>
<organism evidence="2 3">
    <name type="scientific">Vibrio parahaemolyticus</name>
    <dbReference type="NCBI Taxonomy" id="670"/>
    <lineage>
        <taxon>Bacteria</taxon>
        <taxon>Pseudomonadati</taxon>
        <taxon>Pseudomonadota</taxon>
        <taxon>Gammaproteobacteria</taxon>
        <taxon>Vibrionales</taxon>
        <taxon>Vibrionaceae</taxon>
        <taxon>Vibrio</taxon>
    </lineage>
</organism>
<dbReference type="Pfam" id="PF01844">
    <property type="entry name" value="HNH"/>
    <property type="match status" value="1"/>
</dbReference>
<comment type="caution">
    <text evidence="2">The sequence shown here is derived from an EMBL/GenBank/DDBJ whole genome shotgun (WGS) entry which is preliminary data.</text>
</comment>
<dbReference type="RefSeq" id="WP_140104169.1">
    <property type="nucleotide sequence ID" value="NZ_CP034285.1"/>
</dbReference>
<dbReference type="AlphaFoldDB" id="A0AAW8QA99"/>
<keyword evidence="2" id="KW-0255">Endonuclease</keyword>